<dbReference type="GO" id="GO:0042302">
    <property type="term" value="F:structural constituent of cuticle"/>
    <property type="evidence" value="ECO:0007669"/>
    <property type="project" value="InterPro"/>
</dbReference>
<reference evidence="6" key="1">
    <citation type="submission" date="2022-11" db="UniProtKB">
        <authorList>
            <consortium name="WormBaseParasite"/>
        </authorList>
    </citation>
    <scope>IDENTIFICATION</scope>
</reference>
<protein>
    <submittedName>
        <fullName evidence="6">Nematode cuticle collagen N-terminal domain-containing protein</fullName>
    </submittedName>
</protein>
<name>A0A914UZC3_9BILA</name>
<evidence type="ECO:0000256" key="3">
    <source>
        <dbReference type="SAM" id="Phobius"/>
    </source>
</evidence>
<evidence type="ECO:0000259" key="4">
    <source>
        <dbReference type="SMART" id="SM01088"/>
    </source>
</evidence>
<keyword evidence="5" id="KW-1185">Reference proteome</keyword>
<evidence type="ECO:0000313" key="6">
    <source>
        <dbReference type="WBParaSite" id="PSAMB.scaffold138size73596.g2585.t1"/>
    </source>
</evidence>
<dbReference type="Proteomes" id="UP000887566">
    <property type="component" value="Unplaced"/>
</dbReference>
<keyword evidence="3" id="KW-0812">Transmembrane</keyword>
<dbReference type="Pfam" id="PF01484">
    <property type="entry name" value="Col_cuticle_N"/>
    <property type="match status" value="1"/>
</dbReference>
<dbReference type="InterPro" id="IPR002486">
    <property type="entry name" value="Col_cuticle_N"/>
</dbReference>
<feature type="transmembrane region" description="Helical" evidence="3">
    <location>
        <begin position="14"/>
        <end position="34"/>
    </location>
</feature>
<dbReference type="WBParaSite" id="PSAMB.scaffold138size73596.g2585.t1">
    <property type="protein sequence ID" value="PSAMB.scaffold138size73596.g2585.t1"/>
    <property type="gene ID" value="PSAMB.scaffold138size73596.g2585"/>
</dbReference>
<feature type="region of interest" description="Disordered" evidence="2">
    <location>
        <begin position="103"/>
        <end position="171"/>
    </location>
</feature>
<feature type="compositionally biased region" description="Pro residues" evidence="2">
    <location>
        <begin position="132"/>
        <end position="148"/>
    </location>
</feature>
<evidence type="ECO:0000256" key="2">
    <source>
        <dbReference type="SAM" id="MobiDB-lite"/>
    </source>
</evidence>
<keyword evidence="1" id="KW-0677">Repeat</keyword>
<evidence type="ECO:0000256" key="1">
    <source>
        <dbReference type="ARBA" id="ARBA00022737"/>
    </source>
</evidence>
<sequence>MKTQRDYEDFDGRVIGFAAIACSGFTIAACLLLLPMMHNQMDMWQVAIEAQLRDVRAMSDDSWNDMMKIRDEMKFDRAALSAQEVASAAARVRVARQAYGGERYGGQAPSVPAGQAYPSDQNYPAAQQPAWQPAPQPQYPQPEAPPVYTPEEPSYQPSPVPQPSYTAPQEQCGKCSLALHTD</sequence>
<evidence type="ECO:0000313" key="5">
    <source>
        <dbReference type="Proteomes" id="UP000887566"/>
    </source>
</evidence>
<dbReference type="SMART" id="SM01088">
    <property type="entry name" value="Col_cuticle_N"/>
    <property type="match status" value="1"/>
</dbReference>
<keyword evidence="3" id="KW-0472">Membrane</keyword>
<feature type="domain" description="Nematode cuticle collagen N-terminal" evidence="4">
    <location>
        <begin position="14"/>
        <end position="66"/>
    </location>
</feature>
<keyword evidence="3" id="KW-1133">Transmembrane helix</keyword>
<dbReference type="AlphaFoldDB" id="A0A914UZC3"/>
<organism evidence="5 6">
    <name type="scientific">Plectus sambesii</name>
    <dbReference type="NCBI Taxonomy" id="2011161"/>
    <lineage>
        <taxon>Eukaryota</taxon>
        <taxon>Metazoa</taxon>
        <taxon>Ecdysozoa</taxon>
        <taxon>Nematoda</taxon>
        <taxon>Chromadorea</taxon>
        <taxon>Plectida</taxon>
        <taxon>Plectina</taxon>
        <taxon>Plectoidea</taxon>
        <taxon>Plectidae</taxon>
        <taxon>Plectus</taxon>
    </lineage>
</organism>
<accession>A0A914UZC3</accession>
<proteinExistence type="predicted"/>
<dbReference type="PROSITE" id="PS51257">
    <property type="entry name" value="PROKAR_LIPOPROTEIN"/>
    <property type="match status" value="1"/>
</dbReference>